<feature type="transmembrane region" description="Helical" evidence="10">
    <location>
        <begin position="39"/>
        <end position="60"/>
    </location>
</feature>
<dbReference type="PANTHER" id="PTHR11699">
    <property type="entry name" value="ALDEHYDE DEHYDROGENASE-RELATED"/>
    <property type="match status" value="1"/>
</dbReference>
<feature type="transmembrane region" description="Helical" evidence="10">
    <location>
        <begin position="215"/>
        <end position="236"/>
    </location>
</feature>
<dbReference type="GO" id="GO:0055085">
    <property type="term" value="P:transmembrane transport"/>
    <property type="evidence" value="ECO:0007669"/>
    <property type="project" value="InterPro"/>
</dbReference>
<evidence type="ECO:0000256" key="1">
    <source>
        <dbReference type="ARBA" id="ARBA00004141"/>
    </source>
</evidence>
<protein>
    <submittedName>
        <fullName evidence="13">Aldehyde dehydrogenase family protein</fullName>
    </submittedName>
</protein>
<evidence type="ECO:0000256" key="6">
    <source>
        <dbReference type="ARBA" id="ARBA00023136"/>
    </source>
</evidence>
<dbReference type="Gene3D" id="3.40.605.10">
    <property type="entry name" value="Aldehyde Dehydrogenase, Chain A, domain 1"/>
    <property type="match status" value="1"/>
</dbReference>
<feature type="active site" evidence="7">
    <location>
        <position position="539"/>
    </location>
</feature>
<dbReference type="PROSITE" id="PS00070">
    <property type="entry name" value="ALDEHYDE_DEHYDR_CYS"/>
    <property type="match status" value="1"/>
</dbReference>
<dbReference type="Proteomes" id="UP000297638">
    <property type="component" value="Unassembled WGS sequence"/>
</dbReference>
<evidence type="ECO:0000256" key="10">
    <source>
        <dbReference type="SAM" id="Phobius"/>
    </source>
</evidence>
<dbReference type="Gene3D" id="3.40.309.10">
    <property type="entry name" value="Aldehyde Dehydrogenase, Chain A, domain 2"/>
    <property type="match status" value="1"/>
</dbReference>
<dbReference type="InterPro" id="IPR015590">
    <property type="entry name" value="Aldehyde_DH_dom"/>
</dbReference>
<dbReference type="GO" id="GO:0016620">
    <property type="term" value="F:oxidoreductase activity, acting on the aldehyde or oxo group of donors, NAD or NADP as acceptor"/>
    <property type="evidence" value="ECO:0007669"/>
    <property type="project" value="InterPro"/>
</dbReference>
<dbReference type="InterPro" id="IPR016161">
    <property type="entry name" value="Ald_DH/histidinol_DH"/>
</dbReference>
<gene>
    <name evidence="13" type="ORF">EXY26_04715</name>
</gene>
<dbReference type="GO" id="GO:0016020">
    <property type="term" value="C:membrane"/>
    <property type="evidence" value="ECO:0007669"/>
    <property type="project" value="UniProtKB-SubCell"/>
</dbReference>
<dbReference type="FunFam" id="3.40.309.10:FF:000009">
    <property type="entry name" value="Aldehyde dehydrogenase A"/>
    <property type="match status" value="1"/>
</dbReference>
<evidence type="ECO:0000313" key="14">
    <source>
        <dbReference type="Proteomes" id="UP000297638"/>
    </source>
</evidence>
<dbReference type="InterPro" id="IPR004841">
    <property type="entry name" value="AA-permease/SLC12A_dom"/>
</dbReference>
<evidence type="ECO:0000256" key="7">
    <source>
        <dbReference type="PROSITE-ProRule" id="PRU10007"/>
    </source>
</evidence>
<dbReference type="Gene3D" id="1.20.1740.10">
    <property type="entry name" value="Amino acid/polyamine transporter I"/>
    <property type="match status" value="1"/>
</dbReference>
<dbReference type="Pfam" id="PF00324">
    <property type="entry name" value="AA_permease"/>
    <property type="match status" value="1"/>
</dbReference>
<evidence type="ECO:0000256" key="3">
    <source>
        <dbReference type="ARBA" id="ARBA00022692"/>
    </source>
</evidence>
<feature type="domain" description="Aldehyde dehydrogenase" evidence="11">
    <location>
        <begin position="315"/>
        <end position="761"/>
    </location>
</feature>
<feature type="domain" description="Amino acid permease/ SLC12A" evidence="12">
    <location>
        <begin position="7"/>
        <end position="242"/>
    </location>
</feature>
<dbReference type="FunFam" id="3.40.605.10:FF:000007">
    <property type="entry name" value="NAD/NADP-dependent betaine aldehyde dehydrogenase"/>
    <property type="match status" value="1"/>
</dbReference>
<comment type="similarity">
    <text evidence="2 8">Belongs to the aldehyde dehydrogenase family.</text>
</comment>
<dbReference type="EMBL" id="SPDS01000001">
    <property type="protein sequence ID" value="TFH56352.1"/>
    <property type="molecule type" value="Genomic_DNA"/>
</dbReference>
<evidence type="ECO:0000256" key="2">
    <source>
        <dbReference type="ARBA" id="ARBA00009986"/>
    </source>
</evidence>
<dbReference type="InterPro" id="IPR016163">
    <property type="entry name" value="Ald_DH_C"/>
</dbReference>
<feature type="transmembrane region" description="Helical" evidence="10">
    <location>
        <begin position="97"/>
        <end position="119"/>
    </location>
</feature>
<sequence length="765" mass="81400">MAPGMGAVMAFTIAAFMGFESGTIYNEEVKDPKRTARRATMIAVVISACFYAFSAFAVAVGEGASNVIGASVELGPDLIFAFFSAHAPLWFVDLANILFITSLFAALLAFHNVIARYFYAMGRGGALPKFLSTTSRTTHAPVAGYLAQSTLGLLVILIFAVISHGKDPMYVVFTMFTWMTNSAAYGLVLLMSLTSFAVIGYFKRNRTSDSVITRVIAPLIAGIALAYVFMQIIINFEILLGMEEPGMLGYVLQGIVILPASSPGCWPWLSGPLREKRRKLTNFPSDNTSVHRSSKMAYANAQELLEAIQPANGGTEILDPATGELVGRVAEQNAADLDAAVAAAKAAQPAWDALGHAERKRLLNAAADQIEANAEALAELLSREQGKPLNGPNARFEVGGAVAWLRAATAYEVDPEVVVDDGETYAAKHYRALGVVGAIGPWNWPMMISIWQLAPSLRMGNTVVMKPSEYTPLSVLALVHVLNEVLPADVLKIVAGGREVGEKLSSHPDIAKIMFTGSTRAGKAIIRSSADTVKRLTMELGGNDAGIVLEDADPQAIAEDLFWGAFINTGQTCAALKRLYVPESIYDAVCEALTAVAKAMPMGPGLDENNVLGPLQNKAQYDIVADLVNDAVASGAKVLLGANPEENATGYFYPTTLIADIDPGNRLVTEEQFGPALPIIKVKDSAEAIRHANALEVGLGASVWSSNREKALGVAAQIQAGTVWINSHGTIDPRIPFGGAKQSGYGLEFGLDGLKALAQPQIIKG</sequence>
<comment type="caution">
    <text evidence="13">The sequence shown here is derived from an EMBL/GenBank/DDBJ whole genome shotgun (WGS) entry which is preliminary data.</text>
</comment>
<feature type="transmembrane region" description="Helical" evidence="10">
    <location>
        <begin position="6"/>
        <end position="27"/>
    </location>
</feature>
<dbReference type="AlphaFoldDB" id="A0A4Y8TXC2"/>
<dbReference type="InterPro" id="IPR044086">
    <property type="entry name" value="LUC3-like"/>
</dbReference>
<proteinExistence type="inferred from homology"/>
<feature type="transmembrane region" description="Helical" evidence="10">
    <location>
        <begin position="248"/>
        <end position="269"/>
    </location>
</feature>
<keyword evidence="5 8" id="KW-0560">Oxidoreductase</keyword>
<evidence type="ECO:0000259" key="11">
    <source>
        <dbReference type="Pfam" id="PF00171"/>
    </source>
</evidence>
<comment type="subcellular location">
    <subcellularLocation>
        <location evidence="1">Membrane</location>
        <topology evidence="1">Multi-pass membrane protein</topology>
    </subcellularLocation>
</comment>
<dbReference type="CDD" id="cd07106">
    <property type="entry name" value="ALDH_AldA-AAD23400"/>
    <property type="match status" value="1"/>
</dbReference>
<evidence type="ECO:0000256" key="4">
    <source>
        <dbReference type="ARBA" id="ARBA00022989"/>
    </source>
</evidence>
<dbReference type="InterPro" id="IPR016160">
    <property type="entry name" value="Ald_DH_CS_CYS"/>
</dbReference>
<keyword evidence="6 10" id="KW-0472">Membrane</keyword>
<accession>A0A4Y8TXC2</accession>
<reference evidence="13 14" key="1">
    <citation type="submission" date="2019-03" db="EMBL/GenBank/DDBJ databases">
        <title>Glutamicibacter sp. LJH19 genome.</title>
        <authorList>
            <person name="Sinai Borker S."/>
            <person name="Kumar R."/>
        </authorList>
    </citation>
    <scope>NUCLEOTIDE SEQUENCE [LARGE SCALE GENOMIC DNA]</scope>
    <source>
        <strain evidence="13 14">LJH19</strain>
    </source>
</reference>
<feature type="transmembrane region" description="Helical" evidence="10">
    <location>
        <begin position="140"/>
        <end position="162"/>
    </location>
</feature>
<name>A0A4Y8TXC2_9MICC</name>
<feature type="coiled-coil region" evidence="9">
    <location>
        <begin position="360"/>
        <end position="387"/>
    </location>
</feature>
<organism evidence="13 14">
    <name type="scientific">Glutamicibacter arilaitensis</name>
    <dbReference type="NCBI Taxonomy" id="256701"/>
    <lineage>
        <taxon>Bacteria</taxon>
        <taxon>Bacillati</taxon>
        <taxon>Actinomycetota</taxon>
        <taxon>Actinomycetes</taxon>
        <taxon>Micrococcales</taxon>
        <taxon>Micrococcaceae</taxon>
        <taxon>Glutamicibacter</taxon>
    </lineage>
</organism>
<evidence type="ECO:0000256" key="8">
    <source>
        <dbReference type="RuleBase" id="RU003345"/>
    </source>
</evidence>
<dbReference type="InterPro" id="IPR029510">
    <property type="entry name" value="Ald_DH_CS_GLU"/>
</dbReference>
<dbReference type="Pfam" id="PF00171">
    <property type="entry name" value="Aldedh"/>
    <property type="match status" value="1"/>
</dbReference>
<dbReference type="SUPFAM" id="SSF53720">
    <property type="entry name" value="ALDH-like"/>
    <property type="match status" value="1"/>
</dbReference>
<dbReference type="PROSITE" id="PS00687">
    <property type="entry name" value="ALDEHYDE_DEHYDR_GLU"/>
    <property type="match status" value="1"/>
</dbReference>
<feature type="transmembrane region" description="Helical" evidence="10">
    <location>
        <begin position="182"/>
        <end position="203"/>
    </location>
</feature>
<keyword evidence="4 10" id="KW-1133">Transmembrane helix</keyword>
<evidence type="ECO:0000256" key="9">
    <source>
        <dbReference type="SAM" id="Coils"/>
    </source>
</evidence>
<evidence type="ECO:0000259" key="12">
    <source>
        <dbReference type="Pfam" id="PF00324"/>
    </source>
</evidence>
<keyword evidence="9" id="KW-0175">Coiled coil</keyword>
<keyword evidence="3 10" id="KW-0812">Transmembrane</keyword>
<evidence type="ECO:0000313" key="13">
    <source>
        <dbReference type="EMBL" id="TFH56352.1"/>
    </source>
</evidence>
<evidence type="ECO:0000256" key="5">
    <source>
        <dbReference type="ARBA" id="ARBA00023002"/>
    </source>
</evidence>
<dbReference type="InterPro" id="IPR016162">
    <property type="entry name" value="Ald_DH_N"/>
</dbReference>